<evidence type="ECO:0000256" key="3">
    <source>
        <dbReference type="ARBA" id="ARBA00022989"/>
    </source>
</evidence>
<feature type="compositionally biased region" description="Basic and acidic residues" evidence="5">
    <location>
        <begin position="539"/>
        <end position="555"/>
    </location>
</feature>
<accession>A0A078B9K9</accession>
<feature type="transmembrane region" description="Helical" evidence="6">
    <location>
        <begin position="348"/>
        <end position="367"/>
    </location>
</feature>
<keyword evidence="3 6" id="KW-1133">Transmembrane helix</keyword>
<dbReference type="InterPro" id="IPR013122">
    <property type="entry name" value="PKD1_2_channel"/>
</dbReference>
<dbReference type="OrthoDB" id="311187at2759"/>
<dbReference type="PANTHER" id="PTHR12127:SF7">
    <property type="entry name" value="SD02261P"/>
    <property type="match status" value="1"/>
</dbReference>
<feature type="transmembrane region" description="Helical" evidence="6">
    <location>
        <begin position="160"/>
        <end position="183"/>
    </location>
</feature>
<evidence type="ECO:0000256" key="4">
    <source>
        <dbReference type="ARBA" id="ARBA00023136"/>
    </source>
</evidence>
<feature type="region of interest" description="Disordered" evidence="5">
    <location>
        <begin position="536"/>
        <end position="555"/>
    </location>
</feature>
<dbReference type="EMBL" id="CCKQ01019109">
    <property type="protein sequence ID" value="CDW91119.1"/>
    <property type="molecule type" value="Genomic_DNA"/>
</dbReference>
<sequence length="630" mass="74072">MQQQKHNDHADISNIKNINRFPWKLLIHIMLIAFTTMEVLLILEGQSDMTRSQEKVFYKYFFNSEEEYDELDVNRKIESFSNEDSNFIEISQSNLKIFDESQLSNAQFKRLIVQIGKIELLYKLNNKLLDKNLAKSIPLYEWISKKAQSDEYALQYWDQYIWVDICIIFLAISSLFFTWKYIYEVAVLYNELKLKFAKQSYSKAYKDQQKAYRKIREQNLKYKTELSVVGSARGGSVKDFNEQDDEDSSEDEIQQQTKQPQNLNLSQKIDFDQTFATRNVIEHRSQLQEQFNLEPMVLWEDLTINDKIKLFSYWSLLSIISNLLQLFGSLTNLMNVYNFLNIDKTTGNIELLIGLGCMFAWIGLVRYMETSEQYSILGRTLTLSMPNVMKTLISTLPVLMGYTFLGVALFWKSNRFSSATGCLTTLYALMFGDMVYDTFYDLSLTHFFYSQVYLYSFVFFSICVINSLFISVIEDAYVTAKYTTRLDMFLGRQGQNIPLKPLLRDRDTPGEDIYLGQIEKQSKKDKKSQKALEQMIEQSQHDYDTKERTQTQDANPQRKLEHYKVLVNQEFDKGLKSMENVIKYSGEIVHQFRIQDISDRDFRLFNVDIDAKIIQMQNMLIQLEEKVKAL</sequence>
<dbReference type="InParanoid" id="A0A078B9K9"/>
<dbReference type="PANTHER" id="PTHR12127">
    <property type="entry name" value="MUCOLIPIN"/>
    <property type="match status" value="1"/>
</dbReference>
<feature type="transmembrane region" description="Helical" evidence="6">
    <location>
        <begin position="21"/>
        <end position="43"/>
    </location>
</feature>
<dbReference type="InterPro" id="IPR039031">
    <property type="entry name" value="Mucolipin"/>
</dbReference>
<name>A0A078B9K9_STYLE</name>
<dbReference type="OMA" id="MADEIEN"/>
<keyword evidence="4 6" id="KW-0472">Membrane</keyword>
<dbReference type="Gene3D" id="1.10.287.70">
    <property type="match status" value="1"/>
</dbReference>
<dbReference type="Pfam" id="PF08016">
    <property type="entry name" value="PKD_channel"/>
    <property type="match status" value="1"/>
</dbReference>
<evidence type="ECO:0000313" key="8">
    <source>
        <dbReference type="EMBL" id="CDW91119.1"/>
    </source>
</evidence>
<organism evidence="8 9">
    <name type="scientific">Stylonychia lemnae</name>
    <name type="common">Ciliate</name>
    <dbReference type="NCBI Taxonomy" id="5949"/>
    <lineage>
        <taxon>Eukaryota</taxon>
        <taxon>Sar</taxon>
        <taxon>Alveolata</taxon>
        <taxon>Ciliophora</taxon>
        <taxon>Intramacronucleata</taxon>
        <taxon>Spirotrichea</taxon>
        <taxon>Stichotrichia</taxon>
        <taxon>Sporadotrichida</taxon>
        <taxon>Oxytrichidae</taxon>
        <taxon>Stylonychinae</taxon>
        <taxon>Stylonychia</taxon>
    </lineage>
</organism>
<proteinExistence type="predicted"/>
<evidence type="ECO:0000256" key="1">
    <source>
        <dbReference type="ARBA" id="ARBA00004141"/>
    </source>
</evidence>
<evidence type="ECO:0000259" key="7">
    <source>
        <dbReference type="Pfam" id="PF08016"/>
    </source>
</evidence>
<feature type="transmembrane region" description="Helical" evidence="6">
    <location>
        <begin position="417"/>
        <end position="440"/>
    </location>
</feature>
<feature type="compositionally biased region" description="Acidic residues" evidence="5">
    <location>
        <begin position="242"/>
        <end position="253"/>
    </location>
</feature>
<dbReference type="GO" id="GO:0016020">
    <property type="term" value="C:membrane"/>
    <property type="evidence" value="ECO:0007669"/>
    <property type="project" value="UniProtKB-SubCell"/>
</dbReference>
<protein>
    <recommendedName>
        <fullName evidence="7">Polycystin cation channel PKD1/PKD2 domain-containing protein</fullName>
    </recommendedName>
</protein>
<evidence type="ECO:0000313" key="9">
    <source>
        <dbReference type="Proteomes" id="UP000039865"/>
    </source>
</evidence>
<feature type="transmembrane region" description="Helical" evidence="6">
    <location>
        <begin position="388"/>
        <end position="411"/>
    </location>
</feature>
<dbReference type="Proteomes" id="UP000039865">
    <property type="component" value="Unassembled WGS sequence"/>
</dbReference>
<gene>
    <name evidence="8" type="primary">Contig15089.g16079</name>
    <name evidence="8" type="ORF">STYLEM_20269</name>
</gene>
<evidence type="ECO:0000256" key="2">
    <source>
        <dbReference type="ARBA" id="ARBA00022692"/>
    </source>
</evidence>
<dbReference type="AlphaFoldDB" id="A0A078B9K9"/>
<feature type="transmembrane region" description="Helical" evidence="6">
    <location>
        <begin position="452"/>
        <end position="473"/>
    </location>
</feature>
<feature type="region of interest" description="Disordered" evidence="5">
    <location>
        <begin position="234"/>
        <end position="261"/>
    </location>
</feature>
<evidence type="ECO:0000256" key="5">
    <source>
        <dbReference type="SAM" id="MobiDB-lite"/>
    </source>
</evidence>
<dbReference type="GO" id="GO:0072345">
    <property type="term" value="F:NAADP-sensitive calcium-release channel activity"/>
    <property type="evidence" value="ECO:0007669"/>
    <property type="project" value="TreeGrafter"/>
</dbReference>
<reference evidence="8 9" key="1">
    <citation type="submission" date="2014-06" db="EMBL/GenBank/DDBJ databases">
        <authorList>
            <person name="Swart Estienne"/>
        </authorList>
    </citation>
    <scope>NUCLEOTIDE SEQUENCE [LARGE SCALE GENOMIC DNA]</scope>
    <source>
        <strain evidence="8 9">130c</strain>
    </source>
</reference>
<comment type="subcellular location">
    <subcellularLocation>
        <location evidence="1">Membrane</location>
        <topology evidence="1">Multi-pass membrane protein</topology>
    </subcellularLocation>
</comment>
<keyword evidence="2 6" id="KW-0812">Transmembrane</keyword>
<evidence type="ECO:0000256" key="6">
    <source>
        <dbReference type="SAM" id="Phobius"/>
    </source>
</evidence>
<keyword evidence="9" id="KW-1185">Reference proteome</keyword>
<feature type="domain" description="Polycystin cation channel PKD1/PKD2" evidence="7">
    <location>
        <begin position="351"/>
        <end position="479"/>
    </location>
</feature>